<organism evidence="3 4">
    <name type="scientific">Streptoalloteichus hindustanus</name>
    <dbReference type="NCBI Taxonomy" id="2017"/>
    <lineage>
        <taxon>Bacteria</taxon>
        <taxon>Bacillati</taxon>
        <taxon>Actinomycetota</taxon>
        <taxon>Actinomycetes</taxon>
        <taxon>Pseudonocardiales</taxon>
        <taxon>Pseudonocardiaceae</taxon>
        <taxon>Streptoalloteichus</taxon>
    </lineage>
</organism>
<dbReference type="Gene3D" id="3.40.109.10">
    <property type="entry name" value="NADH Oxidase"/>
    <property type="match status" value="2"/>
</dbReference>
<evidence type="ECO:0000313" key="3">
    <source>
        <dbReference type="EMBL" id="SHF11329.1"/>
    </source>
</evidence>
<dbReference type="Pfam" id="PF00881">
    <property type="entry name" value="Nitroreductase"/>
    <property type="match status" value="1"/>
</dbReference>
<dbReference type="OrthoDB" id="8156917at2"/>
<dbReference type="PANTHER" id="PTHR23026:SF123">
    <property type="entry name" value="NAD(P)H NITROREDUCTASE RV3131-RELATED"/>
    <property type="match status" value="1"/>
</dbReference>
<protein>
    <submittedName>
        <fullName evidence="3">Nitroreductase family protein</fullName>
    </submittedName>
</protein>
<dbReference type="InterPro" id="IPR000415">
    <property type="entry name" value="Nitroreductase-like"/>
</dbReference>
<dbReference type="InterPro" id="IPR050627">
    <property type="entry name" value="Nitroreductase/BluB"/>
</dbReference>
<gene>
    <name evidence="3" type="ORF">SAMN05444320_102550</name>
</gene>
<evidence type="ECO:0000256" key="1">
    <source>
        <dbReference type="SAM" id="MobiDB-lite"/>
    </source>
</evidence>
<feature type="domain" description="Nitroreductase" evidence="2">
    <location>
        <begin position="121"/>
        <end position="306"/>
    </location>
</feature>
<dbReference type="PANTHER" id="PTHR23026">
    <property type="entry name" value="NADPH NITROREDUCTASE"/>
    <property type="match status" value="1"/>
</dbReference>
<dbReference type="EMBL" id="FQVN01000002">
    <property type="protein sequence ID" value="SHF11329.1"/>
    <property type="molecule type" value="Genomic_DNA"/>
</dbReference>
<accession>A0A1M4YZU2</accession>
<dbReference type="RefSeq" id="WP_073480763.1">
    <property type="nucleotide sequence ID" value="NZ_FQVN01000002.1"/>
</dbReference>
<proteinExistence type="predicted"/>
<reference evidence="3 4" key="1">
    <citation type="submission" date="2016-11" db="EMBL/GenBank/DDBJ databases">
        <authorList>
            <person name="Jaros S."/>
            <person name="Januszkiewicz K."/>
            <person name="Wedrychowicz H."/>
        </authorList>
    </citation>
    <scope>NUCLEOTIDE SEQUENCE [LARGE SCALE GENOMIC DNA]</scope>
    <source>
        <strain evidence="3 4">DSM 44523</strain>
    </source>
</reference>
<dbReference type="InterPro" id="IPR029479">
    <property type="entry name" value="Nitroreductase"/>
</dbReference>
<name>A0A1M4YZU2_STRHI</name>
<dbReference type="SUPFAM" id="SSF55469">
    <property type="entry name" value="FMN-dependent nitroreductase-like"/>
    <property type="match status" value="2"/>
</dbReference>
<evidence type="ECO:0000259" key="2">
    <source>
        <dbReference type="Pfam" id="PF00881"/>
    </source>
</evidence>
<keyword evidence="4" id="KW-1185">Reference proteome</keyword>
<evidence type="ECO:0000313" key="4">
    <source>
        <dbReference type="Proteomes" id="UP000184501"/>
    </source>
</evidence>
<sequence length="333" mass="36604">MSAVPEALGLRPDQVEAVLEAACAAPSTHNTQPWRFRLTPEGIELHADPTRRLPVVDPEDRELLLSCGAALFNLRIALQSFDIRPLVSVVPDRDRPELVAVVRRGGLARASGELDRLVRAVRERRTNRFPFLDQPVPAGHRQALVRAAQAERAWLHVVEDRTQRARLRTMLARANQTLWADPDYRAEFAHWTGREPGAAEGVPASAGGPRREPQDEWALRDFTGGRGRPRPPGRDFESEPLVVVLSSFYEGRSAEVQAGQAMEHVLLTATSLGLSASFLSQVVEVKPVREELRRLLGGGLAPQMVLRIGFGSPVPAAPRRPVTDLLVQGSEVG</sequence>
<dbReference type="GO" id="GO:0016491">
    <property type="term" value="F:oxidoreductase activity"/>
    <property type="evidence" value="ECO:0007669"/>
    <property type="project" value="InterPro"/>
</dbReference>
<dbReference type="NCBIfam" id="NF047509">
    <property type="entry name" value="Rv3131_FMN_oxido"/>
    <property type="match status" value="1"/>
</dbReference>
<dbReference type="AlphaFoldDB" id="A0A1M4YZU2"/>
<dbReference type="Proteomes" id="UP000184501">
    <property type="component" value="Unassembled WGS sequence"/>
</dbReference>
<feature type="region of interest" description="Disordered" evidence="1">
    <location>
        <begin position="195"/>
        <end position="236"/>
    </location>
</feature>
<dbReference type="STRING" id="2017.SAMN05444320_102550"/>
<feature type="compositionally biased region" description="Basic and acidic residues" evidence="1">
    <location>
        <begin position="209"/>
        <end position="219"/>
    </location>
</feature>